<comment type="similarity">
    <text evidence="1">Belongs to the helicase family.</text>
</comment>
<dbReference type="GO" id="GO:0000723">
    <property type="term" value="P:telomere maintenance"/>
    <property type="evidence" value="ECO:0007669"/>
    <property type="project" value="InterPro"/>
</dbReference>
<dbReference type="AlphaFoldDB" id="A0A0L8HAK1"/>
<keyword evidence="1" id="KW-0547">Nucleotide-binding</keyword>
<reference evidence="4" key="1">
    <citation type="submission" date="2015-07" db="EMBL/GenBank/DDBJ databases">
        <title>MeaNS - Measles Nucleotide Surveillance Program.</title>
        <authorList>
            <person name="Tran T."/>
            <person name="Druce J."/>
        </authorList>
    </citation>
    <scope>NUCLEOTIDE SEQUENCE</scope>
    <source>
        <strain evidence="4">UCB-OBI-ISO-001</strain>
        <tissue evidence="4">Gonad</tissue>
    </source>
</reference>
<keyword evidence="1" id="KW-0378">Hydrolase</keyword>
<dbReference type="OrthoDB" id="6157906at2759"/>
<proteinExistence type="inferred from homology"/>
<feature type="domain" description="DNA helicase Pif1-like 2B" evidence="3">
    <location>
        <begin position="205"/>
        <end position="248"/>
    </location>
</feature>
<organism evidence="4">
    <name type="scientific">Octopus bimaculoides</name>
    <name type="common">California two-spotted octopus</name>
    <dbReference type="NCBI Taxonomy" id="37653"/>
    <lineage>
        <taxon>Eukaryota</taxon>
        <taxon>Metazoa</taxon>
        <taxon>Spiralia</taxon>
        <taxon>Lophotrochozoa</taxon>
        <taxon>Mollusca</taxon>
        <taxon>Cephalopoda</taxon>
        <taxon>Coleoidea</taxon>
        <taxon>Octopodiformes</taxon>
        <taxon>Octopoda</taxon>
        <taxon>Incirrata</taxon>
        <taxon>Octopodidae</taxon>
        <taxon>Octopus</taxon>
    </lineage>
</organism>
<keyword evidence="1" id="KW-0234">DNA repair</keyword>
<dbReference type="InterPro" id="IPR049163">
    <property type="entry name" value="Pif1-like_2B_dom"/>
</dbReference>
<dbReference type="PANTHER" id="PTHR10492">
    <property type="match status" value="1"/>
</dbReference>
<dbReference type="SUPFAM" id="SSF52540">
    <property type="entry name" value="P-loop containing nucleoside triphosphate hydrolases"/>
    <property type="match status" value="1"/>
</dbReference>
<dbReference type="InterPro" id="IPR027417">
    <property type="entry name" value="P-loop_NTPase"/>
</dbReference>
<dbReference type="Pfam" id="PF21530">
    <property type="entry name" value="Pif1_2B_dom"/>
    <property type="match status" value="1"/>
</dbReference>
<dbReference type="GO" id="GO:0005524">
    <property type="term" value="F:ATP binding"/>
    <property type="evidence" value="ECO:0007669"/>
    <property type="project" value="UniProtKB-KW"/>
</dbReference>
<evidence type="ECO:0000313" key="4">
    <source>
        <dbReference type="EMBL" id="KOF86316.1"/>
    </source>
</evidence>
<accession>A0A0L8HAK1</accession>
<dbReference type="GO" id="GO:0043139">
    <property type="term" value="F:5'-3' DNA helicase activity"/>
    <property type="evidence" value="ECO:0007669"/>
    <property type="project" value="UniProtKB-EC"/>
</dbReference>
<dbReference type="Pfam" id="PF05970">
    <property type="entry name" value="PIF1"/>
    <property type="match status" value="1"/>
</dbReference>
<dbReference type="GO" id="GO:0016887">
    <property type="term" value="F:ATP hydrolysis activity"/>
    <property type="evidence" value="ECO:0007669"/>
    <property type="project" value="RHEA"/>
</dbReference>
<name>A0A0L8HAK1_OCTBM</name>
<keyword evidence="1" id="KW-0227">DNA damage</keyword>
<gene>
    <name evidence="4" type="ORF">OCBIM_22018862mg</name>
</gene>
<feature type="domain" description="DNA helicase Pif1-like DEAD-box helicase" evidence="2">
    <location>
        <begin position="38"/>
        <end position="116"/>
    </location>
</feature>
<dbReference type="GO" id="GO:0006281">
    <property type="term" value="P:DNA repair"/>
    <property type="evidence" value="ECO:0007669"/>
    <property type="project" value="UniProtKB-KW"/>
</dbReference>
<keyword evidence="1" id="KW-0347">Helicase</keyword>
<dbReference type="EC" id="5.6.2.3" evidence="1"/>
<dbReference type="InterPro" id="IPR010285">
    <property type="entry name" value="DNA_helicase_pif1-like_DEAD"/>
</dbReference>
<keyword evidence="1" id="KW-0233">DNA recombination</keyword>
<evidence type="ECO:0000256" key="1">
    <source>
        <dbReference type="RuleBase" id="RU363044"/>
    </source>
</evidence>
<evidence type="ECO:0000259" key="2">
    <source>
        <dbReference type="Pfam" id="PF05970"/>
    </source>
</evidence>
<dbReference type="GO" id="GO:0006310">
    <property type="term" value="P:DNA recombination"/>
    <property type="evidence" value="ECO:0007669"/>
    <property type="project" value="UniProtKB-KW"/>
</dbReference>
<comment type="cofactor">
    <cofactor evidence="1">
        <name>Mg(2+)</name>
        <dbReference type="ChEBI" id="CHEBI:18420"/>
    </cofactor>
</comment>
<evidence type="ECO:0000259" key="3">
    <source>
        <dbReference type="Pfam" id="PF21530"/>
    </source>
</evidence>
<sequence length="288" mass="31254">MLITRLILAKVRLQKCIAIAVATSGIAATLALVKATNRWWGVTVLLSGDFGQTLPLIPKGTRADEVMACLKSSPLWDHVVTLKLESNMRVRLNEDPSSEDFARDILLLGNGEVPEDGNEDVDISNICTIASTIQSLQAQVFPGLEVKNGDLDWLCQRAILAPKNIAVSAINNSLLLHLPGDVTVYKSVDTIPNQDEVVDYPTKVLNSLEPSGVPPHILTLKVGSPVMLIRNLNPPTLYNGTRLVITKLLPYVTEATTMTVCGKGQDIFIPQIPLVPSAADLPFTFCRV</sequence>
<protein>
    <recommendedName>
        <fullName evidence="1">ATP-dependent DNA helicase</fullName>
        <ecNumber evidence="1">5.6.2.3</ecNumber>
    </recommendedName>
</protein>
<dbReference type="PANTHER" id="PTHR10492:SF57">
    <property type="entry name" value="ATP-DEPENDENT DNA HELICASE"/>
    <property type="match status" value="1"/>
</dbReference>
<comment type="catalytic activity">
    <reaction evidence="1">
        <text>ATP + H2O = ADP + phosphate + H(+)</text>
        <dbReference type="Rhea" id="RHEA:13065"/>
        <dbReference type="ChEBI" id="CHEBI:15377"/>
        <dbReference type="ChEBI" id="CHEBI:15378"/>
        <dbReference type="ChEBI" id="CHEBI:30616"/>
        <dbReference type="ChEBI" id="CHEBI:43474"/>
        <dbReference type="ChEBI" id="CHEBI:456216"/>
        <dbReference type="EC" id="5.6.2.3"/>
    </reaction>
</comment>
<dbReference type="EMBL" id="KQ418693">
    <property type="protein sequence ID" value="KOF86316.1"/>
    <property type="molecule type" value="Genomic_DNA"/>
</dbReference>
<keyword evidence="1" id="KW-0067">ATP-binding</keyword>